<organism evidence="6 7">
    <name type="scientific">Streptomyces erythrochromogenes</name>
    <dbReference type="NCBI Taxonomy" id="285574"/>
    <lineage>
        <taxon>Bacteria</taxon>
        <taxon>Bacillati</taxon>
        <taxon>Actinomycetota</taxon>
        <taxon>Actinomycetes</taxon>
        <taxon>Kitasatosporales</taxon>
        <taxon>Streptomycetaceae</taxon>
        <taxon>Streptomyces</taxon>
    </lineage>
</organism>
<keyword evidence="7" id="KW-1185">Reference proteome</keyword>
<dbReference type="GeneID" id="95500900"/>
<name>A0ABZ1QJU1_9ACTN</name>
<evidence type="ECO:0000313" key="6">
    <source>
        <dbReference type="EMBL" id="WUN82851.1"/>
    </source>
</evidence>
<keyword evidence="3" id="KW-0378">Hydrolase</keyword>
<feature type="region of interest" description="Disordered" evidence="5">
    <location>
        <begin position="1"/>
        <end position="38"/>
    </location>
</feature>
<dbReference type="CDD" id="cd00882">
    <property type="entry name" value="Ras_like_GTPase"/>
    <property type="match status" value="1"/>
</dbReference>
<evidence type="ECO:0000256" key="3">
    <source>
        <dbReference type="ARBA" id="ARBA00022801"/>
    </source>
</evidence>
<dbReference type="EMBL" id="CP108036">
    <property type="protein sequence ID" value="WUN82851.1"/>
    <property type="molecule type" value="Genomic_DNA"/>
</dbReference>
<reference evidence="6" key="1">
    <citation type="submission" date="2022-10" db="EMBL/GenBank/DDBJ databases">
        <title>The complete genomes of actinobacterial strains from the NBC collection.</title>
        <authorList>
            <person name="Joergensen T.S."/>
            <person name="Alvarez Arevalo M."/>
            <person name="Sterndorff E.B."/>
            <person name="Faurdal D."/>
            <person name="Vuksanovic O."/>
            <person name="Mourched A.-S."/>
            <person name="Charusanti P."/>
            <person name="Shaw S."/>
            <person name="Blin K."/>
            <person name="Weber T."/>
        </authorList>
    </citation>
    <scope>NUCLEOTIDE SEQUENCE</scope>
    <source>
        <strain evidence="6">NBC_00303</strain>
    </source>
</reference>
<accession>A0ABZ1QJU1</accession>
<protein>
    <submittedName>
        <fullName evidence="6">ATP/GTP-binding protein</fullName>
    </submittedName>
</protein>
<dbReference type="InterPro" id="IPR004130">
    <property type="entry name" value="Gpn"/>
</dbReference>
<evidence type="ECO:0000256" key="5">
    <source>
        <dbReference type="SAM" id="MobiDB-lite"/>
    </source>
</evidence>
<dbReference type="InterPro" id="IPR052705">
    <property type="entry name" value="Gliding_Motility_GTPase"/>
</dbReference>
<dbReference type="Pfam" id="PF03029">
    <property type="entry name" value="ATP_bind_1"/>
    <property type="match status" value="1"/>
</dbReference>
<sequence>MGQHDNRTFGSSGSSGRAGDADTDVEADAPDTEPGSVEEDGELAALALKILVAGGFGVGKTTLVGAVSEIRPLRTEEQLSEAGERVDDTGGVAQKTTTTVAMDFGRITIRSGLSLYLFGTPGQDRFWFLWDELSTGALGAVVLADTRRLEDCFPAVDYFEHRRIPFVVAVNCFTEARRYGAHDVSRALDLEQGTPVVLCDARDKDSGKEVLIRLVEYAGRVHTARLLDSVGPQAGSV</sequence>
<evidence type="ECO:0000313" key="7">
    <source>
        <dbReference type="Proteomes" id="UP001432312"/>
    </source>
</evidence>
<proteinExistence type="inferred from homology"/>
<comment type="similarity">
    <text evidence="1">Belongs to the GPN-loop GTPase family.</text>
</comment>
<evidence type="ECO:0000256" key="4">
    <source>
        <dbReference type="ARBA" id="ARBA00023134"/>
    </source>
</evidence>
<dbReference type="PANTHER" id="PTHR42708">
    <property type="entry name" value="ATP/GTP-BINDING PROTEIN-RELATED"/>
    <property type="match status" value="1"/>
</dbReference>
<evidence type="ECO:0000256" key="2">
    <source>
        <dbReference type="ARBA" id="ARBA00022741"/>
    </source>
</evidence>
<keyword evidence="4" id="KW-0342">GTP-binding</keyword>
<dbReference type="PANTHER" id="PTHR42708:SF1">
    <property type="entry name" value="GLIDING MOTILITY PROTEIN MGLA"/>
    <property type="match status" value="1"/>
</dbReference>
<dbReference type="Proteomes" id="UP001432312">
    <property type="component" value="Chromosome"/>
</dbReference>
<dbReference type="SUPFAM" id="SSF52540">
    <property type="entry name" value="P-loop containing nucleoside triphosphate hydrolases"/>
    <property type="match status" value="1"/>
</dbReference>
<evidence type="ECO:0000256" key="1">
    <source>
        <dbReference type="ARBA" id="ARBA00005290"/>
    </source>
</evidence>
<feature type="compositionally biased region" description="Acidic residues" evidence="5">
    <location>
        <begin position="21"/>
        <end position="38"/>
    </location>
</feature>
<gene>
    <name evidence="6" type="ORF">OHA91_32660</name>
</gene>
<keyword evidence="2" id="KW-0547">Nucleotide-binding</keyword>
<dbReference type="RefSeq" id="WP_245240258.1">
    <property type="nucleotide sequence ID" value="NZ_CP108036.1"/>
</dbReference>
<dbReference type="Gene3D" id="3.40.50.300">
    <property type="entry name" value="P-loop containing nucleotide triphosphate hydrolases"/>
    <property type="match status" value="1"/>
</dbReference>
<dbReference type="InterPro" id="IPR027417">
    <property type="entry name" value="P-loop_NTPase"/>
</dbReference>